<dbReference type="CDD" id="cd07989">
    <property type="entry name" value="LPLAT_AGPAT-like"/>
    <property type="match status" value="1"/>
</dbReference>
<dbReference type="EMBL" id="JASBAN010000001">
    <property type="protein sequence ID" value="MDI2112349.1"/>
    <property type="molecule type" value="Genomic_DNA"/>
</dbReference>
<keyword evidence="3 6" id="KW-0012">Acyltransferase</keyword>
<evidence type="ECO:0000256" key="2">
    <source>
        <dbReference type="ARBA" id="ARBA00022679"/>
    </source>
</evidence>
<dbReference type="SUPFAM" id="SSF69593">
    <property type="entry name" value="Glycerol-3-phosphate (1)-acyltransferase"/>
    <property type="match status" value="1"/>
</dbReference>
<evidence type="ECO:0000256" key="4">
    <source>
        <dbReference type="SAM" id="Phobius"/>
    </source>
</evidence>
<dbReference type="Pfam" id="PF01553">
    <property type="entry name" value="Acyltransferase"/>
    <property type="match status" value="1"/>
</dbReference>
<keyword evidence="2" id="KW-0808">Transferase</keyword>
<keyword evidence="7" id="KW-1185">Reference proteome</keyword>
<reference evidence="6" key="1">
    <citation type="submission" date="2023-05" db="EMBL/GenBank/DDBJ databases">
        <title>Whole genome sequence of Commensalibacter sp.</title>
        <authorList>
            <person name="Charoenyingcharoen P."/>
            <person name="Yukphan P."/>
        </authorList>
    </citation>
    <scope>NUCLEOTIDE SEQUENCE</scope>
    <source>
        <strain evidence="6">TBRC 10068</strain>
    </source>
</reference>
<organism evidence="6 7">
    <name type="scientific">Commensalibacter nepenthis</name>
    <dbReference type="NCBI Taxonomy" id="3043872"/>
    <lineage>
        <taxon>Bacteria</taxon>
        <taxon>Pseudomonadati</taxon>
        <taxon>Pseudomonadota</taxon>
        <taxon>Alphaproteobacteria</taxon>
        <taxon>Acetobacterales</taxon>
        <taxon>Acetobacteraceae</taxon>
    </lineage>
</organism>
<feature type="domain" description="Phospholipid/glycerol acyltransferase" evidence="5">
    <location>
        <begin position="72"/>
        <end position="186"/>
    </location>
</feature>
<keyword evidence="4" id="KW-0812">Transmembrane</keyword>
<evidence type="ECO:0000259" key="5">
    <source>
        <dbReference type="SMART" id="SM00563"/>
    </source>
</evidence>
<dbReference type="RefSeq" id="WP_281462010.1">
    <property type="nucleotide sequence ID" value="NZ_JASBAN010000001.1"/>
</dbReference>
<protein>
    <submittedName>
        <fullName evidence="6">Lysophospholipid acyltransferase family protein</fullName>
    </submittedName>
</protein>
<name>A0ABT6Q6D5_9PROT</name>
<dbReference type="Proteomes" id="UP001431775">
    <property type="component" value="Unassembled WGS sequence"/>
</dbReference>
<keyword evidence="4" id="KW-0472">Membrane</keyword>
<comment type="pathway">
    <text evidence="1">Lipid metabolism.</text>
</comment>
<proteinExistence type="predicted"/>
<evidence type="ECO:0000313" key="7">
    <source>
        <dbReference type="Proteomes" id="UP001431775"/>
    </source>
</evidence>
<comment type="caution">
    <text evidence="6">The sequence shown here is derived from an EMBL/GenBank/DDBJ whole genome shotgun (WGS) entry which is preliminary data.</text>
</comment>
<accession>A0ABT6Q6D5</accession>
<dbReference type="SMART" id="SM00563">
    <property type="entry name" value="PlsC"/>
    <property type="match status" value="1"/>
</dbReference>
<dbReference type="InterPro" id="IPR002123">
    <property type="entry name" value="Plipid/glycerol_acylTrfase"/>
</dbReference>
<keyword evidence="4" id="KW-1133">Transmembrane helix</keyword>
<evidence type="ECO:0000256" key="3">
    <source>
        <dbReference type="ARBA" id="ARBA00023315"/>
    </source>
</evidence>
<evidence type="ECO:0000313" key="6">
    <source>
        <dbReference type="EMBL" id="MDI2112349.1"/>
    </source>
</evidence>
<dbReference type="GO" id="GO:0016746">
    <property type="term" value="F:acyltransferase activity"/>
    <property type="evidence" value="ECO:0007669"/>
    <property type="project" value="UniProtKB-KW"/>
</dbReference>
<dbReference type="PANTHER" id="PTHR10434">
    <property type="entry name" value="1-ACYL-SN-GLYCEROL-3-PHOSPHATE ACYLTRANSFERASE"/>
    <property type="match status" value="1"/>
</dbReference>
<dbReference type="PANTHER" id="PTHR10434:SF40">
    <property type="entry name" value="1-ACYL-SN-GLYCEROL-3-PHOSPHATE ACYLTRANSFERASE"/>
    <property type="match status" value="1"/>
</dbReference>
<evidence type="ECO:0000256" key="1">
    <source>
        <dbReference type="ARBA" id="ARBA00005189"/>
    </source>
</evidence>
<sequence>MILIRSFLFSIYFITLTIFMGIIAFAIRFIAKRHALVYAQLWTRLSLGGLEKICKISTQIIGRENLPQDKSFLIASQHQSAFDTFIWMNLLDRPAYIMKRELTRIPLVGPMLLLSGMIPLDRQGGVKALKNLIQDCQKAVNDFRQIIIFPEGTRTAVGEKVKLHAGTVAIANQLNLKIVPVSLDSGYCWPRNSFFKYPGTIHIVIHPAITDTSNRKETLAAIERSWSRLESQ</sequence>
<feature type="transmembrane region" description="Helical" evidence="4">
    <location>
        <begin position="6"/>
        <end position="31"/>
    </location>
</feature>
<gene>
    <name evidence="6" type="ORF">QJV33_03430</name>
</gene>